<proteinExistence type="inferred from homology"/>
<dbReference type="PROSITE" id="PS00061">
    <property type="entry name" value="ADH_SHORT"/>
    <property type="match status" value="1"/>
</dbReference>
<gene>
    <name evidence="3" type="ORF">METZ01_LOCUS51193</name>
</gene>
<dbReference type="PRINTS" id="PR00080">
    <property type="entry name" value="SDRFAMILY"/>
</dbReference>
<name>A0A381S4I0_9ZZZZ</name>
<accession>A0A381S4I0</accession>
<dbReference type="GO" id="GO:0016616">
    <property type="term" value="F:oxidoreductase activity, acting on the CH-OH group of donors, NAD or NADP as acceptor"/>
    <property type="evidence" value="ECO:0007669"/>
    <property type="project" value="TreeGrafter"/>
</dbReference>
<dbReference type="FunFam" id="3.40.50.720:FF:000084">
    <property type="entry name" value="Short-chain dehydrogenase reductase"/>
    <property type="match status" value="1"/>
</dbReference>
<dbReference type="AlphaFoldDB" id="A0A381S4I0"/>
<protein>
    <submittedName>
        <fullName evidence="3">Uncharacterized protein</fullName>
    </submittedName>
</protein>
<evidence type="ECO:0000256" key="2">
    <source>
        <dbReference type="SAM" id="MobiDB-lite"/>
    </source>
</evidence>
<dbReference type="InterPro" id="IPR036291">
    <property type="entry name" value="NAD(P)-bd_dom_sf"/>
</dbReference>
<dbReference type="PRINTS" id="PR00081">
    <property type="entry name" value="GDHRDH"/>
</dbReference>
<evidence type="ECO:0000313" key="3">
    <source>
        <dbReference type="EMBL" id="SUZ98339.1"/>
    </source>
</evidence>
<evidence type="ECO:0000256" key="1">
    <source>
        <dbReference type="ARBA" id="ARBA00006484"/>
    </source>
</evidence>
<dbReference type="SUPFAM" id="SSF51735">
    <property type="entry name" value="NAD(P)-binding Rossmann-fold domains"/>
    <property type="match status" value="1"/>
</dbReference>
<dbReference type="EMBL" id="UINC01002596">
    <property type="protein sequence ID" value="SUZ98339.1"/>
    <property type="molecule type" value="Genomic_DNA"/>
</dbReference>
<reference evidence="3" key="1">
    <citation type="submission" date="2018-05" db="EMBL/GenBank/DDBJ databases">
        <authorList>
            <person name="Lanie J.A."/>
            <person name="Ng W.-L."/>
            <person name="Kazmierczak K.M."/>
            <person name="Andrzejewski T.M."/>
            <person name="Davidsen T.M."/>
            <person name="Wayne K.J."/>
            <person name="Tettelin H."/>
            <person name="Glass J.I."/>
            <person name="Rusch D."/>
            <person name="Podicherti R."/>
            <person name="Tsui H.-C.T."/>
            <person name="Winkler M.E."/>
        </authorList>
    </citation>
    <scope>NUCLEOTIDE SEQUENCE</scope>
</reference>
<comment type="similarity">
    <text evidence="1">Belongs to the short-chain dehydrogenases/reductases (SDR) family.</text>
</comment>
<dbReference type="PANTHER" id="PTHR42760">
    <property type="entry name" value="SHORT-CHAIN DEHYDROGENASES/REDUCTASES FAMILY MEMBER"/>
    <property type="match status" value="1"/>
</dbReference>
<organism evidence="3">
    <name type="scientific">marine metagenome</name>
    <dbReference type="NCBI Taxonomy" id="408172"/>
    <lineage>
        <taxon>unclassified sequences</taxon>
        <taxon>metagenomes</taxon>
        <taxon>ecological metagenomes</taxon>
    </lineage>
</organism>
<dbReference type="Pfam" id="PF13561">
    <property type="entry name" value="adh_short_C2"/>
    <property type="match status" value="1"/>
</dbReference>
<dbReference type="InterPro" id="IPR002347">
    <property type="entry name" value="SDR_fam"/>
</dbReference>
<dbReference type="Gene3D" id="3.40.50.720">
    <property type="entry name" value="NAD(P)-binding Rossmann-like Domain"/>
    <property type="match status" value="1"/>
</dbReference>
<dbReference type="NCBIfam" id="NF005893">
    <property type="entry name" value="PRK07856.1"/>
    <property type="match status" value="1"/>
</dbReference>
<dbReference type="InterPro" id="IPR020904">
    <property type="entry name" value="Sc_DH/Rdtase_CS"/>
</dbReference>
<dbReference type="CDD" id="cd05233">
    <property type="entry name" value="SDR_c"/>
    <property type="match status" value="1"/>
</dbReference>
<feature type="region of interest" description="Disordered" evidence="2">
    <location>
        <begin position="1"/>
        <end position="27"/>
    </location>
</feature>
<sequence length="290" mass="29606">MSGTRQRYGRSVGPATSGTLPTVENPPDRATALDFSGRAVIVTGGTRGLGRTIAGAFLDAGADVVTCARNAPKEVVASADGIRQAAFVPADVRDPDQVATLVATAVERMGRLDVLVNNAGGAPTADSATVSPRFNEKVVALNLIGPMTCCQAAYRVMADQDGTGVMINVSSVSGSRPNPLGVAYGAAKAGLANMAATLAHEWGPGVRVLTLAVGMIETDDAAAFYGDEESRAAIGAHLAMGRLGHPAEVADMCLVLASPLARWVTGTTVEVHGGGEGPAWLATVADRDRD</sequence>